<evidence type="ECO:0000313" key="1">
    <source>
        <dbReference type="EMBL" id="KAJ9073196.1"/>
    </source>
</evidence>
<evidence type="ECO:0000313" key="2">
    <source>
        <dbReference type="Proteomes" id="UP001165960"/>
    </source>
</evidence>
<reference evidence="1" key="1">
    <citation type="submission" date="2022-04" db="EMBL/GenBank/DDBJ databases">
        <title>Genome of the entomopathogenic fungus Entomophthora muscae.</title>
        <authorList>
            <person name="Elya C."/>
            <person name="Lovett B.R."/>
            <person name="Lee E."/>
            <person name="Macias A.M."/>
            <person name="Hajek A.E."/>
            <person name="De Bivort B.L."/>
            <person name="Kasson M.T."/>
            <person name="De Fine Licht H.H."/>
            <person name="Stajich J.E."/>
        </authorList>
    </citation>
    <scope>NUCLEOTIDE SEQUENCE</scope>
    <source>
        <strain evidence="1">Berkeley</strain>
    </source>
</reference>
<proteinExistence type="predicted"/>
<dbReference type="Proteomes" id="UP001165960">
    <property type="component" value="Unassembled WGS sequence"/>
</dbReference>
<comment type="caution">
    <text evidence="1">The sequence shown here is derived from an EMBL/GenBank/DDBJ whole genome shotgun (WGS) entry which is preliminary data.</text>
</comment>
<protein>
    <submittedName>
        <fullName evidence="1">Uncharacterized protein</fullName>
    </submittedName>
</protein>
<keyword evidence="2" id="KW-1185">Reference proteome</keyword>
<gene>
    <name evidence="1" type="ORF">DSO57_1019090</name>
</gene>
<name>A0ACC2TFK4_9FUNG</name>
<dbReference type="EMBL" id="QTSX02002925">
    <property type="protein sequence ID" value="KAJ9073196.1"/>
    <property type="molecule type" value="Genomic_DNA"/>
</dbReference>
<sequence>MVPTNGPWAFLGKFFPYIVKVGPILWWALPSGPTGRLPASSPKPAAGWLPETTTPYQHQTQPV</sequence>
<organism evidence="1 2">
    <name type="scientific">Entomophthora muscae</name>
    <dbReference type="NCBI Taxonomy" id="34485"/>
    <lineage>
        <taxon>Eukaryota</taxon>
        <taxon>Fungi</taxon>
        <taxon>Fungi incertae sedis</taxon>
        <taxon>Zoopagomycota</taxon>
        <taxon>Entomophthoromycotina</taxon>
        <taxon>Entomophthoromycetes</taxon>
        <taxon>Entomophthorales</taxon>
        <taxon>Entomophthoraceae</taxon>
        <taxon>Entomophthora</taxon>
    </lineage>
</organism>
<accession>A0ACC2TFK4</accession>